<dbReference type="Proteomes" id="UP000435138">
    <property type="component" value="Unassembled WGS sequence"/>
</dbReference>
<gene>
    <name evidence="1" type="ORF">GAO09_15880</name>
</gene>
<accession>A0A6A8A9Z7</accession>
<keyword evidence="2" id="KW-1185">Reference proteome</keyword>
<dbReference type="RefSeq" id="WP_153354994.1">
    <property type="nucleotide sequence ID" value="NZ_JAYKOO010000007.1"/>
</dbReference>
<organism evidence="1 2">
    <name type="scientific">Endobacterium cereale</name>
    <dbReference type="NCBI Taxonomy" id="2663029"/>
    <lineage>
        <taxon>Bacteria</taxon>
        <taxon>Pseudomonadati</taxon>
        <taxon>Pseudomonadota</taxon>
        <taxon>Alphaproteobacteria</taxon>
        <taxon>Hyphomicrobiales</taxon>
        <taxon>Rhizobiaceae</taxon>
        <taxon>Endobacterium</taxon>
    </lineage>
</organism>
<reference evidence="1 2" key="1">
    <citation type="submission" date="2019-11" db="EMBL/GenBank/DDBJ databases">
        <title>Genome analysis of Rhizobacterium cereale a novel genus and species isolated from maize roots in North Spain.</title>
        <authorList>
            <person name="Menendez E."/>
            <person name="Flores-Felix J.D."/>
            <person name="Ramirez-Bahena M.-H."/>
            <person name="Igual J.M."/>
            <person name="Garcia-Fraile P."/>
            <person name="Peix A."/>
            <person name="Velazquez E."/>
        </authorList>
    </citation>
    <scope>NUCLEOTIDE SEQUENCE [LARGE SCALE GENOMIC DNA]</scope>
    <source>
        <strain evidence="1 2">RZME27</strain>
    </source>
</reference>
<dbReference type="AlphaFoldDB" id="A0A6A8A9Z7"/>
<evidence type="ECO:0000313" key="1">
    <source>
        <dbReference type="EMBL" id="MQY47514.1"/>
    </source>
</evidence>
<comment type="caution">
    <text evidence="1">The sequence shown here is derived from an EMBL/GenBank/DDBJ whole genome shotgun (WGS) entry which is preliminary data.</text>
</comment>
<protein>
    <submittedName>
        <fullName evidence="1">Uncharacterized protein</fullName>
    </submittedName>
</protein>
<name>A0A6A8A9Z7_9HYPH</name>
<evidence type="ECO:0000313" key="2">
    <source>
        <dbReference type="Proteomes" id="UP000435138"/>
    </source>
</evidence>
<sequence>MRHYDDEAHPPFELPVSFYYEGNPVGAFEDGVMPTVPGTYRYMPFRGVGNFWMGQALGEGRTVFCTYPQGASTIRFQLIARHADRTLVLDNFSAVDGE</sequence>
<dbReference type="EMBL" id="WIXI01000045">
    <property type="protein sequence ID" value="MQY47514.1"/>
    <property type="molecule type" value="Genomic_DNA"/>
</dbReference>
<proteinExistence type="predicted"/>